<reference evidence="2 3" key="1">
    <citation type="submission" date="2017-04" db="EMBL/GenBank/DDBJ databases">
        <title>Draft genome sequence of Tuber borchii Vittad., a whitish edible truffle.</title>
        <authorList>
            <consortium name="DOE Joint Genome Institute"/>
            <person name="Murat C."/>
            <person name="Kuo A."/>
            <person name="Barry K.W."/>
            <person name="Clum A."/>
            <person name="Dockter R.B."/>
            <person name="Fauchery L."/>
            <person name="Iotti M."/>
            <person name="Kohler A."/>
            <person name="Labutti K."/>
            <person name="Lindquist E.A."/>
            <person name="Lipzen A."/>
            <person name="Ohm R.A."/>
            <person name="Wang M."/>
            <person name="Grigoriev I.V."/>
            <person name="Zambonelli A."/>
            <person name="Martin F.M."/>
        </authorList>
    </citation>
    <scope>NUCLEOTIDE SEQUENCE [LARGE SCALE GENOMIC DNA]</scope>
    <source>
        <strain evidence="2 3">Tbo3840</strain>
    </source>
</reference>
<feature type="compositionally biased region" description="Polar residues" evidence="1">
    <location>
        <begin position="30"/>
        <end position="39"/>
    </location>
</feature>
<dbReference type="EMBL" id="NESQ01000106">
    <property type="protein sequence ID" value="PUU78790.1"/>
    <property type="molecule type" value="Genomic_DNA"/>
</dbReference>
<evidence type="ECO:0000256" key="1">
    <source>
        <dbReference type="SAM" id="MobiDB-lite"/>
    </source>
</evidence>
<name>A0A2T6ZTG9_TUBBO</name>
<feature type="compositionally biased region" description="Basic and acidic residues" evidence="1">
    <location>
        <begin position="40"/>
        <end position="49"/>
    </location>
</feature>
<protein>
    <submittedName>
        <fullName evidence="2">Uncharacterized protein</fullName>
    </submittedName>
</protein>
<accession>A0A2T6ZTG9</accession>
<organism evidence="2 3">
    <name type="scientific">Tuber borchii</name>
    <name type="common">White truffle</name>
    <dbReference type="NCBI Taxonomy" id="42251"/>
    <lineage>
        <taxon>Eukaryota</taxon>
        <taxon>Fungi</taxon>
        <taxon>Dikarya</taxon>
        <taxon>Ascomycota</taxon>
        <taxon>Pezizomycotina</taxon>
        <taxon>Pezizomycetes</taxon>
        <taxon>Pezizales</taxon>
        <taxon>Tuberaceae</taxon>
        <taxon>Tuber</taxon>
    </lineage>
</organism>
<keyword evidence="3" id="KW-1185">Reference proteome</keyword>
<dbReference type="Proteomes" id="UP000244722">
    <property type="component" value="Unassembled WGS sequence"/>
</dbReference>
<sequence>MFRFTTRLPLKGQIPIARYLTITTPKPGIPNNSQPSGELSSHRELSSKDKVPVSVHQAASLSNAGSDKINFEQTDDSLEDRVYRLEDKASEFAQALGRIDGNIGTIKWQNGILLTAVCGTGGALLYWFIKGELTKSPKPGDLEKMVKKAVKHQRLKIAAEQSQTAVKVPKAQMVAKTV</sequence>
<evidence type="ECO:0000313" key="3">
    <source>
        <dbReference type="Proteomes" id="UP000244722"/>
    </source>
</evidence>
<proteinExistence type="predicted"/>
<dbReference type="OrthoDB" id="5483215at2759"/>
<dbReference type="AlphaFoldDB" id="A0A2T6ZTG9"/>
<gene>
    <name evidence="2" type="ORF">B9Z19DRAFT_1064750</name>
</gene>
<comment type="caution">
    <text evidence="2">The sequence shown here is derived from an EMBL/GenBank/DDBJ whole genome shotgun (WGS) entry which is preliminary data.</text>
</comment>
<feature type="region of interest" description="Disordered" evidence="1">
    <location>
        <begin position="24"/>
        <end position="49"/>
    </location>
</feature>
<evidence type="ECO:0000313" key="2">
    <source>
        <dbReference type="EMBL" id="PUU78790.1"/>
    </source>
</evidence>